<keyword evidence="1" id="KW-0812">Transmembrane</keyword>
<accession>A0ABU5ZDN0</accession>
<protein>
    <submittedName>
        <fullName evidence="2">Uncharacterized protein</fullName>
    </submittedName>
</protein>
<dbReference type="RefSeq" id="WP_371752421.1">
    <property type="nucleotide sequence ID" value="NZ_JAYJLD010000001.1"/>
</dbReference>
<comment type="caution">
    <text evidence="2">The sequence shown here is derived from an EMBL/GenBank/DDBJ whole genome shotgun (WGS) entry which is preliminary data.</text>
</comment>
<feature type="transmembrane region" description="Helical" evidence="1">
    <location>
        <begin position="41"/>
        <end position="62"/>
    </location>
</feature>
<feature type="transmembrane region" description="Helical" evidence="1">
    <location>
        <begin position="91"/>
        <end position="116"/>
    </location>
</feature>
<sequence>MFEGIDQFMSVNFLSLLLVIVVIVSVLQGMMKGASGSARHLFFFVMEGGITVAGVLAAWKIAEWASPQIRALIQKWNIQIPPDPMGAFQQMYYTFITGVRDFRLFRFALLFISLFLSSNS</sequence>
<keyword evidence="1" id="KW-0472">Membrane</keyword>
<dbReference type="EMBL" id="JAYJLD010000001">
    <property type="protein sequence ID" value="MEB3100323.1"/>
    <property type="molecule type" value="Genomic_DNA"/>
</dbReference>
<dbReference type="Proteomes" id="UP001310386">
    <property type="component" value="Unassembled WGS sequence"/>
</dbReference>
<keyword evidence="1" id="KW-1133">Transmembrane helix</keyword>
<proteinExistence type="predicted"/>
<gene>
    <name evidence="2" type="ORF">VF724_01445</name>
</gene>
<feature type="transmembrane region" description="Helical" evidence="1">
    <location>
        <begin position="12"/>
        <end position="29"/>
    </location>
</feature>
<organism evidence="2 3">
    <name type="scientific">Ferviditalea candida</name>
    <dbReference type="NCBI Taxonomy" id="3108399"/>
    <lineage>
        <taxon>Bacteria</taxon>
        <taxon>Bacillati</taxon>
        <taxon>Bacillota</taxon>
        <taxon>Bacilli</taxon>
        <taxon>Bacillales</taxon>
        <taxon>Paenibacillaceae</taxon>
        <taxon>Ferviditalea</taxon>
    </lineage>
</organism>
<name>A0ABU5ZDN0_9BACL</name>
<evidence type="ECO:0000313" key="3">
    <source>
        <dbReference type="Proteomes" id="UP001310386"/>
    </source>
</evidence>
<keyword evidence="3" id="KW-1185">Reference proteome</keyword>
<reference evidence="2" key="1">
    <citation type="submission" date="2023-12" db="EMBL/GenBank/DDBJ databases">
        <title>Fervidustalea candida gen. nov., sp. nov., a novel member of the family Paenibacillaceae isolated from a geothermal area.</title>
        <authorList>
            <person name="Li W.-J."/>
            <person name="Jiao J.-Y."/>
            <person name="Chen Y."/>
        </authorList>
    </citation>
    <scope>NUCLEOTIDE SEQUENCE</scope>
    <source>
        <strain evidence="2">SYSU GA230002</strain>
    </source>
</reference>
<evidence type="ECO:0000256" key="1">
    <source>
        <dbReference type="SAM" id="Phobius"/>
    </source>
</evidence>
<evidence type="ECO:0000313" key="2">
    <source>
        <dbReference type="EMBL" id="MEB3100323.1"/>
    </source>
</evidence>